<keyword evidence="4" id="KW-1185">Reference proteome</keyword>
<dbReference type="CTD" id="40712"/>
<proteinExistence type="inferred from homology"/>
<dbReference type="InParanoid" id="A0A7E5VNP9"/>
<keyword evidence="1" id="KW-0653">Protein transport</keyword>
<keyword evidence="1" id="KW-0813">Transport</keyword>
<dbReference type="InterPro" id="IPR039682">
    <property type="entry name" value="Sec8/EXOC4"/>
</dbReference>
<feature type="region of interest" description="Disordered" evidence="3">
    <location>
        <begin position="748"/>
        <end position="785"/>
    </location>
</feature>
<protein>
    <recommendedName>
        <fullName evidence="1">Exocyst complex component Sec8</fullName>
    </recommendedName>
</protein>
<dbReference type="GeneID" id="113495324"/>
<dbReference type="AlphaFoldDB" id="A0A7E5VNP9"/>
<dbReference type="FunCoup" id="A0A7E5VNP9">
    <property type="interactions" value="1721"/>
</dbReference>
<dbReference type="GO" id="GO:0015031">
    <property type="term" value="P:protein transport"/>
    <property type="evidence" value="ECO:0007669"/>
    <property type="project" value="UniProtKB-KW"/>
</dbReference>
<dbReference type="PANTHER" id="PTHR14146">
    <property type="entry name" value="EXOCYST COMPLEX COMPONENT 4"/>
    <property type="match status" value="1"/>
</dbReference>
<sequence>MSSPPPTKPPRGVKQGKETSGLLMSVIRTLSASETNEQREKERAKLEKEYKKSDARLDELVAAHAQEIMEVMQKFSSVVSALSVWGQHCDAVVARLGACRGLLRLRRDDLRRLWADARTHHYALQMLTDIERVVVSERSTRESLSAGRVLGAAHTLSAALDTANTTLSHVTALNATRQHLQLKKRELVDVIVRRLSEAVYRDERAPLTRRVSARRRTALLLAELTKSEEVTDAYLQEVTPEFEASLSEEDKTFETTVMISLEALGVLEQLKEATEKFRVQIQHELLEVIDSVSRRIIEEGEVEADAECEEDGEIPDSEGVTESGRPLARLVTSLGEEFRACASRNKRLLQLWRATLQKYRLPDSCLHTEQHYWSAVQQVLQLLLTEYLEIESVTLAAARAGGAAPDAPDLRLADYFARKRPQRRRNKLFKLAGPPAPSPSLARRQAYPLVCRPDPAHLHAVLPALHPLCAHIEPVTGGGECSLRAFITDYVRSGECERLAAAARAAIDLVMRGPGVWRERGSPPAACGKGSGPRHRVIFSCCGGGWRGVCVAARAARRCGACGGADALRATSAALATLATHCRAAHNRLTPSTPQGPPRAQRWLSDDDIVRFLQSLPNWTAATQPDAKISADDLKQAYEREAEILGSSLGDGAVTRKEIVSDINALADLAVLCETMDWLSANIRGLPSMLGGPGGFSKLPDKFLNDISSAAMIFDEISHKCLLFLHLEMRIECFHYLGQEEVPAAEAGARGARRGARGARRSWPTRCSLSTNTRTTSWRRTGSRT</sequence>
<feature type="compositionally biased region" description="Basic residues" evidence="3">
    <location>
        <begin position="751"/>
        <end position="760"/>
    </location>
</feature>
<name>A0A7E5VNP9_TRINI</name>
<dbReference type="Proteomes" id="UP000322000">
    <property type="component" value="Chromosome 6"/>
</dbReference>
<feature type="region of interest" description="Disordered" evidence="3">
    <location>
        <begin position="1"/>
        <end position="20"/>
    </location>
</feature>
<comment type="function">
    <text evidence="1">Component of the exocyst complex involved in the docking of exocytic vesicles with fusion sites on the plasma membrane.</text>
</comment>
<dbReference type="GO" id="GO:0007268">
    <property type="term" value="P:chemical synaptic transmission"/>
    <property type="evidence" value="ECO:0007669"/>
    <property type="project" value="TreeGrafter"/>
</dbReference>
<dbReference type="KEGG" id="tnl:113495324"/>
<dbReference type="RefSeq" id="XP_026729796.1">
    <property type="nucleotide sequence ID" value="XM_026873995.1"/>
</dbReference>
<accession>A0A7E5VNP9</accession>
<feature type="compositionally biased region" description="Low complexity" evidence="3">
    <location>
        <begin position="768"/>
        <end position="785"/>
    </location>
</feature>
<feature type="coiled-coil region" evidence="2">
    <location>
        <begin position="32"/>
        <end position="63"/>
    </location>
</feature>
<keyword evidence="2" id="KW-0175">Coiled coil</keyword>
<evidence type="ECO:0000256" key="1">
    <source>
        <dbReference type="RuleBase" id="RU367079"/>
    </source>
</evidence>
<evidence type="ECO:0000256" key="2">
    <source>
        <dbReference type="SAM" id="Coils"/>
    </source>
</evidence>
<evidence type="ECO:0000313" key="5">
    <source>
        <dbReference type="RefSeq" id="XP_026729796.1"/>
    </source>
</evidence>
<evidence type="ECO:0000256" key="3">
    <source>
        <dbReference type="SAM" id="MobiDB-lite"/>
    </source>
</evidence>
<dbReference type="GO" id="GO:0045202">
    <property type="term" value="C:synapse"/>
    <property type="evidence" value="ECO:0007669"/>
    <property type="project" value="TreeGrafter"/>
</dbReference>
<dbReference type="GO" id="GO:0000145">
    <property type="term" value="C:exocyst"/>
    <property type="evidence" value="ECO:0007669"/>
    <property type="project" value="UniProtKB-UniRule"/>
</dbReference>
<dbReference type="GO" id="GO:0032584">
    <property type="term" value="C:growth cone membrane"/>
    <property type="evidence" value="ECO:0007669"/>
    <property type="project" value="TreeGrafter"/>
</dbReference>
<comment type="similarity">
    <text evidence="1">Belongs to the SEC8 family.</text>
</comment>
<reference evidence="5" key="1">
    <citation type="submission" date="2025-08" db="UniProtKB">
        <authorList>
            <consortium name="RefSeq"/>
        </authorList>
    </citation>
    <scope>IDENTIFICATION</scope>
</reference>
<dbReference type="PANTHER" id="PTHR14146:SF0">
    <property type="entry name" value="EXOCYST COMPLEX COMPONENT 4"/>
    <property type="match status" value="1"/>
</dbReference>
<gene>
    <name evidence="5" type="primary">LOC113495324</name>
</gene>
<evidence type="ECO:0000313" key="4">
    <source>
        <dbReference type="Proteomes" id="UP000322000"/>
    </source>
</evidence>
<keyword evidence="1" id="KW-0268">Exocytosis</keyword>
<dbReference type="GO" id="GO:0090522">
    <property type="term" value="P:vesicle tethering involved in exocytosis"/>
    <property type="evidence" value="ECO:0007669"/>
    <property type="project" value="UniProtKB-UniRule"/>
</dbReference>
<dbReference type="GO" id="GO:0006893">
    <property type="term" value="P:Golgi to plasma membrane transport"/>
    <property type="evidence" value="ECO:0007669"/>
    <property type="project" value="TreeGrafter"/>
</dbReference>
<dbReference type="GO" id="GO:0006612">
    <property type="term" value="P:protein targeting to membrane"/>
    <property type="evidence" value="ECO:0007669"/>
    <property type="project" value="UniProtKB-UniRule"/>
</dbReference>
<organism evidence="4 5">
    <name type="scientific">Trichoplusia ni</name>
    <name type="common">Cabbage looper</name>
    <dbReference type="NCBI Taxonomy" id="7111"/>
    <lineage>
        <taxon>Eukaryota</taxon>
        <taxon>Metazoa</taxon>
        <taxon>Ecdysozoa</taxon>
        <taxon>Arthropoda</taxon>
        <taxon>Hexapoda</taxon>
        <taxon>Insecta</taxon>
        <taxon>Pterygota</taxon>
        <taxon>Neoptera</taxon>
        <taxon>Endopterygota</taxon>
        <taxon>Lepidoptera</taxon>
        <taxon>Glossata</taxon>
        <taxon>Ditrysia</taxon>
        <taxon>Noctuoidea</taxon>
        <taxon>Noctuidae</taxon>
        <taxon>Plusiinae</taxon>
        <taxon>Trichoplusia</taxon>
    </lineage>
</organism>
<dbReference type="OrthoDB" id="272977at2759"/>